<evidence type="ECO:0000313" key="1">
    <source>
        <dbReference type="EMBL" id="TMQ52789.1"/>
    </source>
</evidence>
<dbReference type="Pfam" id="PF07813">
    <property type="entry name" value="LTXXQ"/>
    <property type="match status" value="1"/>
</dbReference>
<sequence>MRPAMVHWWKHARHGSRCGSTYAGCAPGASMEGRDPRAVGEELQATFGGGGFGVRRPLRFLAFKLGLDESQVAELAKILDELKTERAQAAVDDRRAITAIAEAVSADSFDEAKAKSAASVRVKSSETLQNSVNRAMSRIHAILNPDQRAKLAYLIRTGALLV</sequence>
<gene>
    <name evidence="1" type="ORF">E6K74_11650</name>
    <name evidence="2" type="ORF">E6K77_10575</name>
</gene>
<evidence type="ECO:0000313" key="4">
    <source>
        <dbReference type="Proteomes" id="UP000319829"/>
    </source>
</evidence>
<evidence type="ECO:0000313" key="3">
    <source>
        <dbReference type="Proteomes" id="UP000317366"/>
    </source>
</evidence>
<dbReference type="Proteomes" id="UP000319829">
    <property type="component" value="Unassembled WGS sequence"/>
</dbReference>
<proteinExistence type="predicted"/>
<dbReference type="AlphaFoldDB" id="A0A538SN38"/>
<dbReference type="EMBL" id="VBOX01000105">
    <property type="protein sequence ID" value="TMQ61278.1"/>
    <property type="molecule type" value="Genomic_DNA"/>
</dbReference>
<dbReference type="Gene3D" id="1.20.120.1490">
    <property type="match status" value="1"/>
</dbReference>
<dbReference type="InterPro" id="IPR012899">
    <property type="entry name" value="LTXXQ"/>
</dbReference>
<dbReference type="EMBL" id="VBOU01000094">
    <property type="protein sequence ID" value="TMQ52789.1"/>
    <property type="molecule type" value="Genomic_DNA"/>
</dbReference>
<dbReference type="Proteomes" id="UP000317366">
    <property type="component" value="Unassembled WGS sequence"/>
</dbReference>
<accession>A0A538SN38</accession>
<comment type="caution">
    <text evidence="1">The sequence shown here is derived from an EMBL/GenBank/DDBJ whole genome shotgun (WGS) entry which is preliminary data.</text>
</comment>
<protein>
    <submittedName>
        <fullName evidence="1">Periplasmic heavy metal sensor</fullName>
    </submittedName>
</protein>
<reference evidence="3 4" key="1">
    <citation type="journal article" date="2019" name="Nat. Microbiol.">
        <title>Mediterranean grassland soil C-N compound turnover is dependent on rainfall and depth, and is mediated by genomically divergent microorganisms.</title>
        <authorList>
            <person name="Diamond S."/>
            <person name="Andeer P.F."/>
            <person name="Li Z."/>
            <person name="Crits-Christoph A."/>
            <person name="Burstein D."/>
            <person name="Anantharaman K."/>
            <person name="Lane K.R."/>
            <person name="Thomas B.C."/>
            <person name="Pan C."/>
            <person name="Northen T.R."/>
            <person name="Banfield J.F."/>
        </authorList>
    </citation>
    <scope>NUCLEOTIDE SEQUENCE [LARGE SCALE GENOMIC DNA]</scope>
    <source>
        <strain evidence="1">WS_4</strain>
        <strain evidence="2">WS_7</strain>
    </source>
</reference>
<name>A0A538SN38_UNCEI</name>
<organism evidence="1 4">
    <name type="scientific">Eiseniibacteriota bacterium</name>
    <dbReference type="NCBI Taxonomy" id="2212470"/>
    <lineage>
        <taxon>Bacteria</taxon>
        <taxon>Candidatus Eiseniibacteriota</taxon>
    </lineage>
</organism>
<evidence type="ECO:0000313" key="2">
    <source>
        <dbReference type="EMBL" id="TMQ61278.1"/>
    </source>
</evidence>